<feature type="domain" description="HAMP" evidence="13">
    <location>
        <begin position="184"/>
        <end position="235"/>
    </location>
</feature>
<keyword evidence="6 11" id="KW-0812">Transmembrane</keyword>
<dbReference type="EC" id="2.7.13.3" evidence="3"/>
<dbReference type="Gene3D" id="3.30.565.10">
    <property type="entry name" value="Histidine kinase-like ATPase, C-terminal domain"/>
    <property type="match status" value="1"/>
</dbReference>
<dbReference type="SUPFAM" id="SSF55874">
    <property type="entry name" value="ATPase domain of HSP90 chaperone/DNA topoisomerase II/histidine kinase"/>
    <property type="match status" value="1"/>
</dbReference>
<dbReference type="InterPro" id="IPR003661">
    <property type="entry name" value="HisK_dim/P_dom"/>
</dbReference>
<comment type="caution">
    <text evidence="14">The sequence shown here is derived from an EMBL/GenBank/DDBJ whole genome shotgun (WGS) entry which is preliminary data.</text>
</comment>
<organism evidence="14 15">
    <name type="scientific">Aliishimia ponticola</name>
    <dbReference type="NCBI Taxonomy" id="2499833"/>
    <lineage>
        <taxon>Bacteria</taxon>
        <taxon>Pseudomonadati</taxon>
        <taxon>Pseudomonadota</taxon>
        <taxon>Alphaproteobacteria</taxon>
        <taxon>Rhodobacterales</taxon>
        <taxon>Paracoccaceae</taxon>
        <taxon>Aliishimia</taxon>
    </lineage>
</organism>
<dbReference type="InterPro" id="IPR003660">
    <property type="entry name" value="HAMP_dom"/>
</dbReference>
<dbReference type="EMBL" id="SRKY01000001">
    <property type="protein sequence ID" value="THH38158.1"/>
    <property type="molecule type" value="Genomic_DNA"/>
</dbReference>
<gene>
    <name evidence="14" type="ORF">E4Z66_00855</name>
</gene>
<dbReference type="InterPro" id="IPR036097">
    <property type="entry name" value="HisK_dim/P_sf"/>
</dbReference>
<evidence type="ECO:0000256" key="8">
    <source>
        <dbReference type="ARBA" id="ARBA00022989"/>
    </source>
</evidence>
<dbReference type="Pfam" id="PF08521">
    <property type="entry name" value="2CSK_N"/>
    <property type="match status" value="1"/>
</dbReference>
<dbReference type="PROSITE" id="PS50109">
    <property type="entry name" value="HIS_KIN"/>
    <property type="match status" value="1"/>
</dbReference>
<dbReference type="OrthoDB" id="913606at2"/>
<dbReference type="Gene3D" id="1.10.287.130">
    <property type="match status" value="1"/>
</dbReference>
<evidence type="ECO:0000313" key="15">
    <source>
        <dbReference type="Proteomes" id="UP000306602"/>
    </source>
</evidence>
<reference evidence="14 15" key="1">
    <citation type="submission" date="2019-04" db="EMBL/GenBank/DDBJ databases">
        <title>Shimia ponticola sp. nov., isolated from seawater.</title>
        <authorList>
            <person name="Kim Y.-O."/>
            <person name="Yoon J.-H."/>
        </authorList>
    </citation>
    <scope>NUCLEOTIDE SEQUENCE [LARGE SCALE GENOMIC DNA]</scope>
    <source>
        <strain evidence="14 15">MYP11</strain>
    </source>
</reference>
<dbReference type="PANTHER" id="PTHR45436:SF1">
    <property type="entry name" value="SENSOR PROTEIN QSEC"/>
    <property type="match status" value="1"/>
</dbReference>
<feature type="domain" description="Histidine kinase" evidence="12">
    <location>
        <begin position="243"/>
        <end position="453"/>
    </location>
</feature>
<accession>A0A4S4NIV5</accession>
<feature type="transmembrane region" description="Helical" evidence="11">
    <location>
        <begin position="165"/>
        <end position="184"/>
    </location>
</feature>
<evidence type="ECO:0000256" key="5">
    <source>
        <dbReference type="ARBA" id="ARBA00022679"/>
    </source>
</evidence>
<dbReference type="SMART" id="SM00388">
    <property type="entry name" value="HisKA"/>
    <property type="match status" value="1"/>
</dbReference>
<evidence type="ECO:0000256" key="3">
    <source>
        <dbReference type="ARBA" id="ARBA00012438"/>
    </source>
</evidence>
<dbReference type="InterPro" id="IPR004358">
    <property type="entry name" value="Sig_transdc_His_kin-like_C"/>
</dbReference>
<evidence type="ECO:0000259" key="12">
    <source>
        <dbReference type="PROSITE" id="PS50109"/>
    </source>
</evidence>
<evidence type="ECO:0000256" key="2">
    <source>
        <dbReference type="ARBA" id="ARBA00004370"/>
    </source>
</evidence>
<dbReference type="InterPro" id="IPR013727">
    <property type="entry name" value="2CSK_N"/>
</dbReference>
<proteinExistence type="predicted"/>
<protein>
    <recommendedName>
        <fullName evidence="3">histidine kinase</fullName>
        <ecNumber evidence="3">2.7.13.3</ecNumber>
    </recommendedName>
</protein>
<dbReference type="PANTHER" id="PTHR45436">
    <property type="entry name" value="SENSOR HISTIDINE KINASE YKOH"/>
    <property type="match status" value="1"/>
</dbReference>
<dbReference type="Proteomes" id="UP000306602">
    <property type="component" value="Unassembled WGS sequence"/>
</dbReference>
<dbReference type="CDD" id="cd00082">
    <property type="entry name" value="HisKA"/>
    <property type="match status" value="1"/>
</dbReference>
<dbReference type="CDD" id="cd00075">
    <property type="entry name" value="HATPase"/>
    <property type="match status" value="1"/>
</dbReference>
<keyword evidence="15" id="KW-1185">Reference proteome</keyword>
<dbReference type="PRINTS" id="PR00344">
    <property type="entry name" value="BCTRLSENSOR"/>
</dbReference>
<sequence length="468" mass="50880">MTQRARSLRLRLFLLILTPLLLVSVVLGAWRFVAAQRTSEELFDRGLLSAALAISRDVGISEGDALSPRTRQLISDAGGGEVFYHVTGPGGIYVTGYAYPPRPSAQVTPQDPLYFVATYRGDEVRVMRMSETTTIDNLTGMTVVTVWQRVSDRNAFAAQLARRTLIVMAALMATLAVVVWFGVLRGLRPLRGLQDAIARRSPDDLSRIQRPVPTEVSGIVSTLNRLFGQMENSIQAHQAFISDAAHQLRNPAAAVLALAETLPLARKAGTGAEREEDLIDAARQLSRLTDQLLSLERLHYNGLQNPRRVDLAEIAKQASRAAAPQVLLQDLQFEFDAPEGELPVFGDEVLLREALTNLIDNALCHGGPDMTTIWVRVAQVADQAELSVSDDGRGLPQDKIDVAFRRFGQLETGAGSGLGLTIVDEVVKNHAGEIAVVPVTKGTTIRIRIPLFDGTADTPDAASTTPRD</sequence>
<dbReference type="InterPro" id="IPR050428">
    <property type="entry name" value="TCS_sensor_his_kinase"/>
</dbReference>
<keyword evidence="10 11" id="KW-0472">Membrane</keyword>
<dbReference type="PROSITE" id="PS50885">
    <property type="entry name" value="HAMP"/>
    <property type="match status" value="1"/>
</dbReference>
<evidence type="ECO:0000313" key="14">
    <source>
        <dbReference type="EMBL" id="THH38158.1"/>
    </source>
</evidence>
<keyword evidence="4" id="KW-0597">Phosphoprotein</keyword>
<keyword evidence="8 11" id="KW-1133">Transmembrane helix</keyword>
<evidence type="ECO:0000259" key="13">
    <source>
        <dbReference type="PROSITE" id="PS50885"/>
    </source>
</evidence>
<name>A0A4S4NIV5_9RHOB</name>
<comment type="subcellular location">
    <subcellularLocation>
        <location evidence="2">Membrane</location>
    </subcellularLocation>
</comment>
<evidence type="ECO:0000256" key="9">
    <source>
        <dbReference type="ARBA" id="ARBA00023012"/>
    </source>
</evidence>
<dbReference type="SUPFAM" id="SSF47384">
    <property type="entry name" value="Homodimeric domain of signal transducing histidine kinase"/>
    <property type="match status" value="1"/>
</dbReference>
<keyword evidence="9" id="KW-0902">Two-component regulatory system</keyword>
<evidence type="ECO:0000256" key="4">
    <source>
        <dbReference type="ARBA" id="ARBA00022553"/>
    </source>
</evidence>
<evidence type="ECO:0000256" key="11">
    <source>
        <dbReference type="SAM" id="Phobius"/>
    </source>
</evidence>
<dbReference type="GO" id="GO:0000155">
    <property type="term" value="F:phosphorelay sensor kinase activity"/>
    <property type="evidence" value="ECO:0007669"/>
    <property type="project" value="InterPro"/>
</dbReference>
<dbReference type="AlphaFoldDB" id="A0A4S4NIV5"/>
<dbReference type="GO" id="GO:0005886">
    <property type="term" value="C:plasma membrane"/>
    <property type="evidence" value="ECO:0007669"/>
    <property type="project" value="TreeGrafter"/>
</dbReference>
<evidence type="ECO:0000256" key="10">
    <source>
        <dbReference type="ARBA" id="ARBA00023136"/>
    </source>
</evidence>
<evidence type="ECO:0000256" key="1">
    <source>
        <dbReference type="ARBA" id="ARBA00000085"/>
    </source>
</evidence>
<evidence type="ECO:0000256" key="6">
    <source>
        <dbReference type="ARBA" id="ARBA00022692"/>
    </source>
</evidence>
<evidence type="ECO:0000256" key="7">
    <source>
        <dbReference type="ARBA" id="ARBA00022777"/>
    </source>
</evidence>
<dbReference type="InterPro" id="IPR005467">
    <property type="entry name" value="His_kinase_dom"/>
</dbReference>
<keyword evidence="5" id="KW-0808">Transferase</keyword>
<dbReference type="Pfam" id="PF00512">
    <property type="entry name" value="HisKA"/>
    <property type="match status" value="1"/>
</dbReference>
<dbReference type="InterPro" id="IPR036890">
    <property type="entry name" value="HATPase_C_sf"/>
</dbReference>
<dbReference type="Pfam" id="PF02518">
    <property type="entry name" value="HATPase_c"/>
    <property type="match status" value="1"/>
</dbReference>
<dbReference type="SMART" id="SM00387">
    <property type="entry name" value="HATPase_c"/>
    <property type="match status" value="1"/>
</dbReference>
<dbReference type="InterPro" id="IPR003594">
    <property type="entry name" value="HATPase_dom"/>
</dbReference>
<keyword evidence="7 14" id="KW-0418">Kinase</keyword>
<comment type="catalytic activity">
    <reaction evidence="1">
        <text>ATP + protein L-histidine = ADP + protein N-phospho-L-histidine.</text>
        <dbReference type="EC" id="2.7.13.3"/>
    </reaction>
</comment>